<dbReference type="PANTHER" id="PTHR31084:SF0">
    <property type="entry name" value="ALPHA-L-FUCOSIDASE 2"/>
    <property type="match status" value="1"/>
</dbReference>
<keyword evidence="6" id="KW-1185">Reference proteome</keyword>
<organism evidence="5 6">
    <name type="scientific">Leifsonia williamsii</name>
    <dbReference type="NCBI Taxonomy" id="3035919"/>
    <lineage>
        <taxon>Bacteria</taxon>
        <taxon>Bacillati</taxon>
        <taxon>Actinomycetota</taxon>
        <taxon>Actinomycetes</taxon>
        <taxon>Micrococcales</taxon>
        <taxon>Microbacteriaceae</taxon>
        <taxon>Leifsonia</taxon>
    </lineage>
</organism>
<keyword evidence="5" id="KW-0378">Hydrolase</keyword>
<dbReference type="InterPro" id="IPR016518">
    <property type="entry name" value="Alpha-L-fucosidase"/>
</dbReference>
<evidence type="ECO:0000256" key="1">
    <source>
        <dbReference type="SAM" id="MobiDB-lite"/>
    </source>
</evidence>
<feature type="domain" description="Glycosyl hydrolase family 95 catalytic" evidence="4">
    <location>
        <begin position="332"/>
        <end position="708"/>
    </location>
</feature>
<evidence type="ECO:0000259" key="2">
    <source>
        <dbReference type="Pfam" id="PF14498"/>
    </source>
</evidence>
<protein>
    <submittedName>
        <fullName evidence="5">Glycoside hydrolase N-terminal domain-containing protein</fullName>
    </submittedName>
</protein>
<dbReference type="RefSeq" id="WP_301210491.1">
    <property type="nucleotide sequence ID" value="NZ_JAROCF010000001.1"/>
</dbReference>
<dbReference type="Pfam" id="PF21307">
    <property type="entry name" value="Glyco_hydro_95_C"/>
    <property type="match status" value="1"/>
</dbReference>
<feature type="domain" description="Alpha fucosidase A-like C-terminal" evidence="3">
    <location>
        <begin position="710"/>
        <end position="767"/>
    </location>
</feature>
<proteinExistence type="predicted"/>
<dbReference type="InterPro" id="IPR049053">
    <property type="entry name" value="AFCA-like_C"/>
</dbReference>
<comment type="caution">
    <text evidence="5">The sequence shown here is derived from an EMBL/GenBank/DDBJ whole genome shotgun (WGS) entry which is preliminary data.</text>
</comment>
<dbReference type="Gene3D" id="1.50.10.10">
    <property type="match status" value="1"/>
</dbReference>
<dbReference type="EMBL" id="JAROCF010000001">
    <property type="protein sequence ID" value="MDN4614046.1"/>
    <property type="molecule type" value="Genomic_DNA"/>
</dbReference>
<dbReference type="SUPFAM" id="SSF48208">
    <property type="entry name" value="Six-hairpin glycosidases"/>
    <property type="match status" value="1"/>
</dbReference>
<dbReference type="GO" id="GO:0016787">
    <property type="term" value="F:hydrolase activity"/>
    <property type="evidence" value="ECO:0007669"/>
    <property type="project" value="UniProtKB-KW"/>
</dbReference>
<dbReference type="PANTHER" id="PTHR31084">
    <property type="entry name" value="ALPHA-L-FUCOSIDASE 2"/>
    <property type="match status" value="1"/>
</dbReference>
<name>A0ABT8K9A7_9MICO</name>
<evidence type="ECO:0000313" key="5">
    <source>
        <dbReference type="EMBL" id="MDN4614046.1"/>
    </source>
</evidence>
<dbReference type="Pfam" id="PF22124">
    <property type="entry name" value="Glyco_hydro_95_cat"/>
    <property type="match status" value="1"/>
</dbReference>
<dbReference type="InterPro" id="IPR027414">
    <property type="entry name" value="GH95_N_dom"/>
</dbReference>
<evidence type="ECO:0000259" key="3">
    <source>
        <dbReference type="Pfam" id="PF21307"/>
    </source>
</evidence>
<dbReference type="PIRSF" id="PIRSF007663">
    <property type="entry name" value="UCP007663"/>
    <property type="match status" value="1"/>
</dbReference>
<dbReference type="Pfam" id="PF14498">
    <property type="entry name" value="Glyco_hyd_65N_2"/>
    <property type="match status" value="1"/>
</dbReference>
<feature type="domain" description="Glycosyl hydrolase family 95 N-terminal" evidence="2">
    <location>
        <begin position="9"/>
        <end position="261"/>
    </location>
</feature>
<dbReference type="InterPro" id="IPR012341">
    <property type="entry name" value="6hp_glycosidase-like_sf"/>
</dbReference>
<evidence type="ECO:0000259" key="4">
    <source>
        <dbReference type="Pfam" id="PF22124"/>
    </source>
</evidence>
<reference evidence="5" key="1">
    <citation type="submission" date="2023-06" db="EMBL/GenBank/DDBJ databases">
        <title>MT1 and MT2 Draft Genomes of Novel Species.</title>
        <authorList>
            <person name="Venkateswaran K."/>
        </authorList>
    </citation>
    <scope>NUCLEOTIDE SEQUENCE</scope>
    <source>
        <strain evidence="5">F6_8S_P_1B</strain>
    </source>
</reference>
<dbReference type="Proteomes" id="UP001174208">
    <property type="component" value="Unassembled WGS sequence"/>
</dbReference>
<dbReference type="InterPro" id="IPR008928">
    <property type="entry name" value="6-hairpin_glycosidase_sf"/>
</dbReference>
<dbReference type="InterPro" id="IPR054363">
    <property type="entry name" value="GH95_cat"/>
</dbReference>
<feature type="region of interest" description="Disordered" evidence="1">
    <location>
        <begin position="781"/>
        <end position="808"/>
    </location>
</feature>
<evidence type="ECO:0000313" key="6">
    <source>
        <dbReference type="Proteomes" id="UP001174208"/>
    </source>
</evidence>
<accession>A0ABT8K9A7</accession>
<dbReference type="Gene3D" id="2.70.98.50">
    <property type="entry name" value="putative glycoside hydrolase family protein from bacillus halodurans"/>
    <property type="match status" value="1"/>
</dbReference>
<sequence>MTARTLQLAWREPARHWEEALPIGDGRLGAMVFGGADGRYQVNDATVWSGTPDGPAEGLRQVLAAGAGPERLREVREALAAGDLDRAEALLLTFEGRYSQEFLPFVDLVVGVPGAVPVDGEPARVLDLDRAVVEEALQVGAARVTRTSWVAGGVLLVSIASDEPLQEVRLALSTPLRSLGVAAGDGVIALDVAVPVDGAPLHEPSVVPALRYAEPGDGYDGFAAAALAVRSDGTTETDDSGLTIRRARRLLIALSSSTRAESWWAGADDEGRTVSPETIRDRATARALDAVAGGAEPAAGDAPRHPAAARFAIGGRRDGRWDVEADVLRGGDDALRATIAAEYGRYLLHSSSRAGNPAANLQGIWNGELRPAWSSNYTININTQMNYWAAGPLGLTADAEPQLALVERMAATGRDVARELYGARGWVAHHNSDLWGWSLPVGMGRGAPSWAIWMMGGVWLCHSLWDHYEFSGDTALLRDRLLPLLRGATEFCLDWMQVGDDGEAVFAPSTSPENTYRDAAGTPRALGLTATADRELVRGLFRRTLVALEVLGIDDPLRREVEAALAVIPEPGVGSDGRLLEWSREVPEHEPAHRHLSPLVGLYPLDLITPDGTPALAEASRRFLDARGDGAMGWSWAWKIALRARLGDGETAHELLQQALTPYDGDARRHGPVDGSEWGGLLPNLFSTHPPFQIDGNLGFSAAIAELLLQSHTGVLHLLPALPAAWPEGRVDGLGARGGLTVDLAWSAGRLEGAVLRNPHPEPRDVRVRLGADSFDVCLPANGEHVVTDPPQQPAPTPTPTMVSGQSQ</sequence>
<gene>
    <name evidence="5" type="ORF">P5G50_06215</name>
</gene>